<dbReference type="PROSITE" id="PS50263">
    <property type="entry name" value="CN_HYDROLASE"/>
    <property type="match status" value="1"/>
</dbReference>
<comment type="caution">
    <text evidence="3">The sequence shown here is derived from an EMBL/GenBank/DDBJ whole genome shotgun (WGS) entry which is preliminary data.</text>
</comment>
<evidence type="ECO:0000313" key="4">
    <source>
        <dbReference type="Proteomes" id="UP000779049"/>
    </source>
</evidence>
<dbReference type="Gene3D" id="3.60.110.10">
    <property type="entry name" value="Carbon-nitrogen hydrolase"/>
    <property type="match status" value="1"/>
</dbReference>
<dbReference type="GO" id="GO:0016787">
    <property type="term" value="F:hydrolase activity"/>
    <property type="evidence" value="ECO:0007669"/>
    <property type="project" value="UniProtKB-KW"/>
</dbReference>
<protein>
    <submittedName>
        <fullName evidence="3">Carbon-nitrogen hydrolase family protein</fullName>
    </submittedName>
</protein>
<evidence type="ECO:0000256" key="1">
    <source>
        <dbReference type="ARBA" id="ARBA00022801"/>
    </source>
</evidence>
<keyword evidence="1 3" id="KW-0378">Hydrolase</keyword>
<dbReference type="PANTHER" id="PTHR43674:SF2">
    <property type="entry name" value="BETA-UREIDOPROPIONASE"/>
    <property type="match status" value="1"/>
</dbReference>
<sequence>MKIALASAPAVTGEVEHNIVSILRFLEHCSGKADLVVFGESFLQGFECLTWDYEADRVMAVSKEGAEIRRIREAAAKNRIAVSFGYIEKAADSLYSSQIVIDASGEIIHNFQRVSAGWKEFWHTDGRYREGRKFETFAFDGKKFAIGLCGDLWAEGRPEEMKALNVDIVLWPVWCDYKAADWNEKIRYEYAGQAAKCGNIVLYVNPFCADPGVADAASGGAAYFQNGQIIKDMPAGERGILIVEI</sequence>
<dbReference type="SUPFAM" id="SSF56317">
    <property type="entry name" value="Carbon-nitrogen hydrolase"/>
    <property type="match status" value="1"/>
</dbReference>
<dbReference type="Pfam" id="PF00795">
    <property type="entry name" value="CN_hydrolase"/>
    <property type="match status" value="1"/>
</dbReference>
<dbReference type="Proteomes" id="UP000779049">
    <property type="component" value="Unassembled WGS sequence"/>
</dbReference>
<name>A0ABS7L4S8_9FIRM</name>
<dbReference type="CDD" id="cd07197">
    <property type="entry name" value="nitrilase"/>
    <property type="match status" value="1"/>
</dbReference>
<reference evidence="3 4" key="1">
    <citation type="journal article" date="2020" name="New Microbes New Infect">
        <title>Sellimonas caecigallum sp. nov., description and genome sequence of a new member of the Sellimonas genus isolated from the cecum of feral chicken.</title>
        <authorList>
            <person name="Wongkuna S."/>
            <person name="Ghimire S."/>
            <person name="Antony L."/>
            <person name="Chankhamhaengdecha S."/>
            <person name="Janvilisri T."/>
            <person name="Scaria J."/>
        </authorList>
    </citation>
    <scope>NUCLEOTIDE SEQUENCE [LARGE SCALE GENOMIC DNA]</scope>
    <source>
        <strain evidence="3 4">SW451</strain>
    </source>
</reference>
<keyword evidence="4" id="KW-1185">Reference proteome</keyword>
<dbReference type="RefSeq" id="WP_221919352.1">
    <property type="nucleotide sequence ID" value="NZ_CP173660.1"/>
</dbReference>
<dbReference type="EMBL" id="VIRV01000002">
    <property type="protein sequence ID" value="MBY0758054.1"/>
    <property type="molecule type" value="Genomic_DNA"/>
</dbReference>
<gene>
    <name evidence="3" type="ORF">FLB61_02890</name>
</gene>
<evidence type="ECO:0000259" key="2">
    <source>
        <dbReference type="PROSITE" id="PS50263"/>
    </source>
</evidence>
<accession>A0ABS7L4S8</accession>
<dbReference type="InterPro" id="IPR003010">
    <property type="entry name" value="C-N_Hydrolase"/>
</dbReference>
<dbReference type="InterPro" id="IPR036526">
    <property type="entry name" value="C-N_Hydrolase_sf"/>
</dbReference>
<proteinExistence type="predicted"/>
<feature type="domain" description="CN hydrolase" evidence="2">
    <location>
        <begin position="1"/>
        <end position="245"/>
    </location>
</feature>
<dbReference type="InterPro" id="IPR050345">
    <property type="entry name" value="Aliph_Amidase/BUP"/>
</dbReference>
<dbReference type="PANTHER" id="PTHR43674">
    <property type="entry name" value="NITRILASE C965.09-RELATED"/>
    <property type="match status" value="1"/>
</dbReference>
<organism evidence="3 4">
    <name type="scientific">Sellimonas caecigallum</name>
    <dbReference type="NCBI Taxonomy" id="2592333"/>
    <lineage>
        <taxon>Bacteria</taxon>
        <taxon>Bacillati</taxon>
        <taxon>Bacillota</taxon>
        <taxon>Clostridia</taxon>
        <taxon>Lachnospirales</taxon>
        <taxon>Lachnospiraceae</taxon>
        <taxon>Sellimonas</taxon>
    </lineage>
</organism>
<evidence type="ECO:0000313" key="3">
    <source>
        <dbReference type="EMBL" id="MBY0758054.1"/>
    </source>
</evidence>